<comment type="caution">
    <text evidence="2">The sequence shown here is derived from an EMBL/GenBank/DDBJ whole genome shotgun (WGS) entry which is preliminary data.</text>
</comment>
<evidence type="ECO:0000313" key="3">
    <source>
        <dbReference type="Proteomes" id="UP000678276"/>
    </source>
</evidence>
<organism evidence="2 3">
    <name type="scientific">Jiella mangrovi</name>
    <dbReference type="NCBI Taxonomy" id="2821407"/>
    <lineage>
        <taxon>Bacteria</taxon>
        <taxon>Pseudomonadati</taxon>
        <taxon>Pseudomonadota</taxon>
        <taxon>Alphaproteobacteria</taxon>
        <taxon>Hyphomicrobiales</taxon>
        <taxon>Aurantimonadaceae</taxon>
        <taxon>Jiella</taxon>
    </lineage>
</organism>
<evidence type="ECO:0008006" key="4">
    <source>
        <dbReference type="Google" id="ProtNLM"/>
    </source>
</evidence>
<protein>
    <recommendedName>
        <fullName evidence="4">DUF2946 domain-containing protein</fullName>
    </recommendedName>
</protein>
<keyword evidence="3" id="KW-1185">Reference proteome</keyword>
<gene>
    <name evidence="2" type="ORF">J6595_08820</name>
</gene>
<proteinExistence type="predicted"/>
<sequence length="135" mass="13880">MRTVRHFLRDKVSAAAFVAVLAQLMLLQMLVAGQNCLAMTFAEGPQVLCSGSLVPQDGVEARRDAGSDHCPGCACAIACGGQGHPSVTTQTAEAAPAFALETPGGIKRLAQGGPPPSLALAQGQLRLRDPPDFSA</sequence>
<dbReference type="EMBL" id="JAGJCF010000004">
    <property type="protein sequence ID" value="MBP0615681.1"/>
    <property type="molecule type" value="Genomic_DNA"/>
</dbReference>
<name>A0ABS4BHL2_9HYPH</name>
<feature type="region of interest" description="Disordered" evidence="1">
    <location>
        <begin position="105"/>
        <end position="135"/>
    </location>
</feature>
<feature type="compositionally biased region" description="Basic and acidic residues" evidence="1">
    <location>
        <begin position="126"/>
        <end position="135"/>
    </location>
</feature>
<reference evidence="2 3" key="1">
    <citation type="submission" date="2021-04" db="EMBL/GenBank/DDBJ databases">
        <title>Whole genome sequence of Jiella sp. KSK16Y-1.</title>
        <authorList>
            <person name="Tuo L."/>
        </authorList>
    </citation>
    <scope>NUCLEOTIDE SEQUENCE [LARGE SCALE GENOMIC DNA]</scope>
    <source>
        <strain evidence="2 3">KSK16Y-1</strain>
    </source>
</reference>
<dbReference type="Proteomes" id="UP000678276">
    <property type="component" value="Unassembled WGS sequence"/>
</dbReference>
<evidence type="ECO:0000256" key="1">
    <source>
        <dbReference type="SAM" id="MobiDB-lite"/>
    </source>
</evidence>
<evidence type="ECO:0000313" key="2">
    <source>
        <dbReference type="EMBL" id="MBP0615681.1"/>
    </source>
</evidence>
<accession>A0ABS4BHL2</accession>
<dbReference type="RefSeq" id="WP_209594085.1">
    <property type="nucleotide sequence ID" value="NZ_JAGJCF010000004.1"/>
</dbReference>